<dbReference type="InterPro" id="IPR047110">
    <property type="entry name" value="GABD/Sad-like"/>
</dbReference>
<dbReference type="PANTHER" id="PTHR43217">
    <property type="entry name" value="SUCCINATE SEMIALDEHYDE DEHYDROGENASE [NAD(P)+] SAD"/>
    <property type="match status" value="1"/>
</dbReference>
<dbReference type="InterPro" id="IPR015590">
    <property type="entry name" value="Aldehyde_DH_dom"/>
</dbReference>
<dbReference type="Pfam" id="PF00171">
    <property type="entry name" value="Aldedh"/>
    <property type="match status" value="1"/>
</dbReference>
<comment type="caution">
    <text evidence="2">The sequence shown here is derived from an EMBL/GenBank/DDBJ whole genome shotgun (WGS) entry which is preliminary data.</text>
</comment>
<dbReference type="EMBL" id="BARS01006901">
    <property type="protein sequence ID" value="GAF75350.1"/>
    <property type="molecule type" value="Genomic_DNA"/>
</dbReference>
<name>X0TGW9_9ZZZZ</name>
<dbReference type="InterPro" id="IPR016163">
    <property type="entry name" value="Ald_DH_C"/>
</dbReference>
<feature type="non-terminal residue" evidence="2">
    <location>
        <position position="295"/>
    </location>
</feature>
<reference evidence="2" key="1">
    <citation type="journal article" date="2014" name="Front. Microbiol.">
        <title>High frequency of phylogenetically diverse reductive dehalogenase-homologous genes in deep subseafloor sedimentary metagenomes.</title>
        <authorList>
            <person name="Kawai M."/>
            <person name="Futagami T."/>
            <person name="Toyoda A."/>
            <person name="Takaki Y."/>
            <person name="Nishi S."/>
            <person name="Hori S."/>
            <person name="Arai W."/>
            <person name="Tsubouchi T."/>
            <person name="Morono Y."/>
            <person name="Uchiyama I."/>
            <person name="Ito T."/>
            <person name="Fujiyama A."/>
            <person name="Inagaki F."/>
            <person name="Takami H."/>
        </authorList>
    </citation>
    <scope>NUCLEOTIDE SEQUENCE</scope>
    <source>
        <strain evidence="2">Expedition CK06-06</strain>
    </source>
</reference>
<feature type="domain" description="Aldehyde dehydrogenase" evidence="1">
    <location>
        <begin position="3"/>
        <end position="293"/>
    </location>
</feature>
<dbReference type="Gene3D" id="3.40.309.10">
    <property type="entry name" value="Aldehyde Dehydrogenase, Chain A, domain 2"/>
    <property type="match status" value="1"/>
</dbReference>
<dbReference type="AlphaFoldDB" id="X0TGW9"/>
<dbReference type="Gene3D" id="3.40.605.10">
    <property type="entry name" value="Aldehyde Dehydrogenase, Chain A, domain 1"/>
    <property type="match status" value="1"/>
</dbReference>
<dbReference type="PANTHER" id="PTHR43217:SF1">
    <property type="entry name" value="SUCCINATE SEMIALDEHYDE DEHYDROGENASE [NAD(P)+] SAD"/>
    <property type="match status" value="1"/>
</dbReference>
<organism evidence="2">
    <name type="scientific">marine sediment metagenome</name>
    <dbReference type="NCBI Taxonomy" id="412755"/>
    <lineage>
        <taxon>unclassified sequences</taxon>
        <taxon>metagenomes</taxon>
        <taxon>ecological metagenomes</taxon>
    </lineage>
</organism>
<evidence type="ECO:0000259" key="1">
    <source>
        <dbReference type="Pfam" id="PF00171"/>
    </source>
</evidence>
<dbReference type="GO" id="GO:0004777">
    <property type="term" value="F:succinate-semialdehyde dehydrogenase (NAD+) activity"/>
    <property type="evidence" value="ECO:0007669"/>
    <property type="project" value="TreeGrafter"/>
</dbReference>
<dbReference type="InterPro" id="IPR016161">
    <property type="entry name" value="Ald_DH/histidinol_DH"/>
</dbReference>
<gene>
    <name evidence="2" type="ORF">S01H1_13375</name>
</gene>
<proteinExistence type="predicted"/>
<accession>X0TGW9</accession>
<evidence type="ECO:0000313" key="2">
    <source>
        <dbReference type="EMBL" id="GAF75350.1"/>
    </source>
</evidence>
<dbReference type="InterPro" id="IPR016162">
    <property type="entry name" value="Ald_DH_N"/>
</dbReference>
<sequence length="295" mass="33225">MEESRTIISTNPGRGYEVLGEVTVSTEKEITEKVFKARQALEGWRNLGVDGRVELLRKGVEIIRGRKEEIAQLVTREMGMPITQSRMDVDLSLDFYNWYLDNASECLSPEICSEDNNNIHRIFYEPLGVAAVIAVWNFPLSNVIWGVHQNLVVGNTIVFKHSKEVILFSRLIEEIMGSCGLPEGVFNQVYGDSKIGDILVRQDINLICFTGSTETGRYLYKIGAEKLIKVILELGGSAPGVVFEDADVDNILESIYYGRFLNCGQVCDGLKRLIVHESKFDEVVEKLKKLLESKK</sequence>
<protein>
    <recommendedName>
        <fullName evidence="1">Aldehyde dehydrogenase domain-containing protein</fullName>
    </recommendedName>
</protein>
<dbReference type="SUPFAM" id="SSF53720">
    <property type="entry name" value="ALDH-like"/>
    <property type="match status" value="1"/>
</dbReference>